<reference evidence="1" key="1">
    <citation type="submission" date="2021-06" db="EMBL/GenBank/DDBJ databases">
        <authorList>
            <person name="Kallberg Y."/>
            <person name="Tangrot J."/>
            <person name="Rosling A."/>
        </authorList>
    </citation>
    <scope>NUCLEOTIDE SEQUENCE</scope>
    <source>
        <strain evidence="1">CL356</strain>
    </source>
</reference>
<proteinExistence type="predicted"/>
<evidence type="ECO:0000313" key="1">
    <source>
        <dbReference type="EMBL" id="CAG8707613.1"/>
    </source>
</evidence>
<name>A0ACA9PF19_9GLOM</name>
<dbReference type="Proteomes" id="UP000789525">
    <property type="component" value="Unassembled WGS sequence"/>
</dbReference>
<gene>
    <name evidence="1" type="ORF">ACOLOM_LOCUS10518</name>
</gene>
<keyword evidence="2" id="KW-1185">Reference proteome</keyword>
<accession>A0ACA9PF19</accession>
<sequence>MSYSSLSREEYLAAWAQDVRAALQPSSGPAQTVAPTLASTSPVNLRFHSSHTTSSLVSRVSASVPSHQQVDHQPVGMDVQIGESSAHGTHGDVDETIQSDDIESGHMEDEDAHSVDSDLPMSICPPIEDGRLNDDRDDASSEATYRGEDRTRSVLEMDDAERPGPHIRSHSRKSETAMSISHIDDINQEEVATEPDHVHRNCPSVRLGVDVSRFESTATLCTIPLNFPITTPISAVGIEFDDLDPPKVDEREDSVPLLSLSAHNNTEKQGAATRLSLPLGGTTAQTIPTPCLEVEEDDEGYIYERPNHTRRRAESDDEHKERDERPTKRTRFQDSENEEMVSQLPNPDRVHIKRSCGRRTQGVVRRR</sequence>
<protein>
    <submittedName>
        <fullName evidence="1">6342_t:CDS:1</fullName>
    </submittedName>
</protein>
<dbReference type="EMBL" id="CAJVPT010034334">
    <property type="protein sequence ID" value="CAG8707613.1"/>
    <property type="molecule type" value="Genomic_DNA"/>
</dbReference>
<organism evidence="1 2">
    <name type="scientific">Acaulospora colombiana</name>
    <dbReference type="NCBI Taxonomy" id="27376"/>
    <lineage>
        <taxon>Eukaryota</taxon>
        <taxon>Fungi</taxon>
        <taxon>Fungi incertae sedis</taxon>
        <taxon>Mucoromycota</taxon>
        <taxon>Glomeromycotina</taxon>
        <taxon>Glomeromycetes</taxon>
        <taxon>Diversisporales</taxon>
        <taxon>Acaulosporaceae</taxon>
        <taxon>Acaulospora</taxon>
    </lineage>
</organism>
<evidence type="ECO:0000313" key="2">
    <source>
        <dbReference type="Proteomes" id="UP000789525"/>
    </source>
</evidence>
<comment type="caution">
    <text evidence="1">The sequence shown here is derived from an EMBL/GenBank/DDBJ whole genome shotgun (WGS) entry which is preliminary data.</text>
</comment>